<proteinExistence type="predicted"/>
<evidence type="ECO:0000313" key="4">
    <source>
        <dbReference type="Proteomes" id="UP000234206"/>
    </source>
</evidence>
<evidence type="ECO:0000256" key="2">
    <source>
        <dbReference type="SAM" id="Phobius"/>
    </source>
</evidence>
<evidence type="ECO:0000256" key="1">
    <source>
        <dbReference type="SAM" id="MobiDB-lite"/>
    </source>
</evidence>
<evidence type="ECO:0000313" key="3">
    <source>
        <dbReference type="EMBL" id="PKZ42260.1"/>
    </source>
</evidence>
<name>A0A2I1PCC5_9MICO</name>
<feature type="transmembrane region" description="Helical" evidence="2">
    <location>
        <begin position="98"/>
        <end position="116"/>
    </location>
</feature>
<keyword evidence="2" id="KW-0472">Membrane</keyword>
<feature type="transmembrane region" description="Helical" evidence="2">
    <location>
        <begin position="46"/>
        <end position="64"/>
    </location>
</feature>
<dbReference type="Proteomes" id="UP000234206">
    <property type="component" value="Unassembled WGS sequence"/>
</dbReference>
<dbReference type="AlphaFoldDB" id="A0A2I1PCC5"/>
<protein>
    <recommendedName>
        <fullName evidence="5">DUF2029 domain-containing protein</fullName>
    </recommendedName>
</protein>
<reference evidence="3 4" key="1">
    <citation type="submission" date="2017-12" db="EMBL/GenBank/DDBJ databases">
        <title>Phylogenetic diversity of female urinary microbiome.</title>
        <authorList>
            <person name="Thomas-White K."/>
            <person name="Wolfe A.J."/>
        </authorList>
    </citation>
    <scope>NUCLEOTIDE SEQUENCE [LARGE SCALE GENOMIC DNA]</scope>
    <source>
        <strain evidence="3 4">UMB1298</strain>
    </source>
</reference>
<keyword evidence="4" id="KW-1185">Reference proteome</keyword>
<evidence type="ECO:0008006" key="5">
    <source>
        <dbReference type="Google" id="ProtNLM"/>
    </source>
</evidence>
<keyword evidence="2" id="KW-0812">Transmembrane</keyword>
<feature type="region of interest" description="Disordered" evidence="1">
    <location>
        <begin position="166"/>
        <end position="189"/>
    </location>
</feature>
<dbReference type="EMBL" id="PKIZ01000004">
    <property type="protein sequence ID" value="PKZ42260.1"/>
    <property type="molecule type" value="Genomic_DNA"/>
</dbReference>
<keyword evidence="2" id="KW-1133">Transmembrane helix</keyword>
<organism evidence="3 4">
    <name type="scientific">Kytococcus schroeteri</name>
    <dbReference type="NCBI Taxonomy" id="138300"/>
    <lineage>
        <taxon>Bacteria</taxon>
        <taxon>Bacillati</taxon>
        <taxon>Actinomycetota</taxon>
        <taxon>Actinomycetes</taxon>
        <taxon>Micrococcales</taxon>
        <taxon>Kytococcaceae</taxon>
        <taxon>Kytococcus</taxon>
    </lineage>
</organism>
<feature type="transmembrane region" description="Helical" evidence="2">
    <location>
        <begin position="136"/>
        <end position="160"/>
    </location>
</feature>
<sequence>SAMGFFSRLYGPGTDAASLAWLLVGGVVSVAIVAVGAWLVLRGERVLGFFTAALAVVVASPVAWTHHWVWAVPLAVALWESAPRVAPMMRLAPGHLRALAGLVALVLVADAHWWAPGREMKELHWNPLQMVVGNDYLLAFLVLLLVLGAGVVRGGALAPWREGAASRDSRAQASGEASSAGTSSASRMR</sequence>
<accession>A0A2I1PCC5</accession>
<feature type="compositionally biased region" description="Low complexity" evidence="1">
    <location>
        <begin position="171"/>
        <end position="189"/>
    </location>
</feature>
<comment type="caution">
    <text evidence="3">The sequence shown here is derived from an EMBL/GenBank/DDBJ whole genome shotgun (WGS) entry which is preliminary data.</text>
</comment>
<feature type="transmembrane region" description="Helical" evidence="2">
    <location>
        <begin position="20"/>
        <end position="41"/>
    </location>
</feature>
<feature type="non-terminal residue" evidence="3">
    <location>
        <position position="1"/>
    </location>
</feature>
<gene>
    <name evidence="3" type="ORF">CYJ76_02885</name>
</gene>